<protein>
    <submittedName>
        <fullName evidence="1">Uncharacterized protein</fullName>
    </submittedName>
</protein>
<organism evidence="1">
    <name type="scientific">marine metagenome</name>
    <dbReference type="NCBI Taxonomy" id="408172"/>
    <lineage>
        <taxon>unclassified sequences</taxon>
        <taxon>metagenomes</taxon>
        <taxon>ecological metagenomes</taxon>
    </lineage>
</organism>
<name>A0A381V8P9_9ZZZZ</name>
<gene>
    <name evidence="1" type="ORF">METZ01_LOCUS89544</name>
</gene>
<sequence>MNTQIKFLVPIIIYCFVFIKTDVVGAQTLDEELKKCSEITVSLIRLQCYDRLAKEPEVRSAQASNQTKRKKLFQRRSRDTVAIKEEQETIIEKTNADTTVANQPDNFDKFSDNFGKVIESEANEMSSRISGQFNGWDGDTEFNLENGQIWQQTGNGILKVSMNSPKVKIEAGIFGGYTLSVEGYNSRVKVKRVK</sequence>
<accession>A0A381V8P9</accession>
<dbReference type="EMBL" id="UINC01008141">
    <property type="protein sequence ID" value="SVA36690.1"/>
    <property type="molecule type" value="Genomic_DNA"/>
</dbReference>
<evidence type="ECO:0000313" key="1">
    <source>
        <dbReference type="EMBL" id="SVA36690.1"/>
    </source>
</evidence>
<dbReference type="AlphaFoldDB" id="A0A381V8P9"/>
<reference evidence="1" key="1">
    <citation type="submission" date="2018-05" db="EMBL/GenBank/DDBJ databases">
        <authorList>
            <person name="Lanie J.A."/>
            <person name="Ng W.-L."/>
            <person name="Kazmierczak K.M."/>
            <person name="Andrzejewski T.M."/>
            <person name="Davidsen T.M."/>
            <person name="Wayne K.J."/>
            <person name="Tettelin H."/>
            <person name="Glass J.I."/>
            <person name="Rusch D."/>
            <person name="Podicherti R."/>
            <person name="Tsui H.-C.T."/>
            <person name="Winkler M.E."/>
        </authorList>
    </citation>
    <scope>NUCLEOTIDE SEQUENCE</scope>
</reference>
<proteinExistence type="predicted"/>